<dbReference type="InterPro" id="IPR001487">
    <property type="entry name" value="Bromodomain"/>
</dbReference>
<evidence type="ECO:0000259" key="10">
    <source>
        <dbReference type="PROSITE" id="PS50014"/>
    </source>
</evidence>
<evidence type="ECO:0000256" key="5">
    <source>
        <dbReference type="ARBA" id="ARBA00023117"/>
    </source>
</evidence>
<feature type="compositionally biased region" description="Basic residues" evidence="9">
    <location>
        <begin position="645"/>
        <end position="655"/>
    </location>
</feature>
<dbReference type="InterPro" id="IPR036427">
    <property type="entry name" value="Bromodomain-like_sf"/>
</dbReference>
<feature type="region of interest" description="Disordered" evidence="9">
    <location>
        <begin position="638"/>
        <end position="669"/>
    </location>
</feature>
<dbReference type="PANTHER" id="PTHR13793:SF107">
    <property type="entry name" value="BROMODOMAIN-CONTAINING PROTEIN HOMOLOG"/>
    <property type="match status" value="1"/>
</dbReference>
<dbReference type="CDD" id="cd15492">
    <property type="entry name" value="PHD_BRPF_JADE_like"/>
    <property type="match status" value="1"/>
</dbReference>
<protein>
    <recommendedName>
        <fullName evidence="16">Peregrin</fullName>
    </recommendedName>
</protein>
<dbReference type="PROSITE" id="PS50016">
    <property type="entry name" value="ZF_PHD_2"/>
    <property type="match status" value="1"/>
</dbReference>
<dbReference type="InterPro" id="IPR001965">
    <property type="entry name" value="Znf_PHD"/>
</dbReference>
<feature type="compositionally biased region" description="Low complexity" evidence="9">
    <location>
        <begin position="785"/>
        <end position="795"/>
    </location>
</feature>
<evidence type="ECO:0008006" key="16">
    <source>
        <dbReference type="Google" id="ProtNLM"/>
    </source>
</evidence>
<keyword evidence="6" id="KW-0539">Nucleus</keyword>
<sequence>MARGVTTPAPTQLPKVSFVKVQDDFLTQPTGVHDQQARSYGYNDSSDFIRPEHYIRYIEPLESELLVQVEYDMDEQDQEWLDAVNADRKKEQIDKVSYETFEIIMDRLEKEWFDLTKNIPKPDLALPSEDSTCAICDDSEGENTNAIVFCDGCNLAVHQDCYGVPYIPEGQWLCRKCTVSPENPVSCILCPNEGGAFKQTTDGDWVHLLCAIWVPETRVANEVFMEPITGVDRISKSRWKLKCSICDVREGACIQCNKPSCFLAFHATCARKERLLMPMKASQGSEAPQLAAYCERHLPKEEADIRAAALKAERAASNALDSDSEHTVVASPKSSKTARAYAKTYKPGPPLVPHIIVRRLLQYIARINLRHKEKFVLMVCRYWSLKREARRGAPLLKRLHLEPWTANGGSRHQSDEDKAVKLKYMKRVRNDLELLRMLSTMCISREKHKLQQGDAVRSIISHAFYPHEPSLRAAFERFTAADRHGYFRNPVSKIDVPDYYDVIKRPMCWHWIEQKIDGHEYWDLQDFKDDIYLVLNNAMLYNKAGTQFYKTAQNIKNKADSILADLDKHIQEHSEIDLSPPEEGPLSLFPPTSPLANLEPPISLLELLSVNDAIKDEIDLILSAPPLESLFTYEFPVFKPPPPPKPKKPSRKAKKQKELDSSPGFRAPPRTRNAIAQAAAHEAEAQVVAGPSTTAEAAEVEMAEVAETAKKASKRGKRAPIVLPGQAETPPMVEDVDKQEQFKMFDKGWILPPDHRRGGRAPVERGPVPPPRKRQRVGEREKSHVSAVSAVAVESETLRTRSRSTGADGFGPRSSVPRSSVPRSSVPRSSVPRSSVPAPDRVSSPTPVVEESKAIEADVEASHAAIPEPFPSGPTEPPREPIHLASPAPQPPVESLGDVGMEQPSHIEMAQPVEEKPVEEPEEEEEEPTPRKVIIIETLDTPATRREKYLRKREERRLAREAEEAAMAARLTRSHATLESGLPVAGPSRLSVGTQERGVDALSELSSLSGLSDEEDEEMLIAATTREERTATSKTPPQERPREPGVIRLGEGERLEGGTLVWAKSSAYTTYSGNPWWPAVVFERDDDEIPEKLFDDPHSEDERFHLVRFFDQPRSWMWATLDKLLLLHENQALDDDMLAVKSKRQTWKSSARRSEVRKAYQSALAEMET</sequence>
<evidence type="ECO:0000256" key="4">
    <source>
        <dbReference type="ARBA" id="ARBA00022833"/>
    </source>
</evidence>
<dbReference type="PRINTS" id="PR00503">
    <property type="entry name" value="BROMODOMAIN"/>
</dbReference>
<evidence type="ECO:0000256" key="9">
    <source>
        <dbReference type="SAM" id="MobiDB-lite"/>
    </source>
</evidence>
<dbReference type="SMART" id="SM00249">
    <property type="entry name" value="PHD"/>
    <property type="match status" value="2"/>
</dbReference>
<dbReference type="PROSITE" id="PS50014">
    <property type="entry name" value="BROMODOMAIN_2"/>
    <property type="match status" value="1"/>
</dbReference>
<evidence type="ECO:0000313" key="15">
    <source>
        <dbReference type="Proteomes" id="UP001497453"/>
    </source>
</evidence>
<dbReference type="Pfam" id="PF00855">
    <property type="entry name" value="PWWP"/>
    <property type="match status" value="1"/>
</dbReference>
<dbReference type="SUPFAM" id="SSF57903">
    <property type="entry name" value="FYVE/PHD zinc finger"/>
    <property type="match status" value="1"/>
</dbReference>
<feature type="domain" description="PHD-type" evidence="13">
    <location>
        <begin position="184"/>
        <end position="298"/>
    </location>
</feature>
<feature type="domain" description="PHD-type" evidence="11">
    <location>
        <begin position="130"/>
        <end position="180"/>
    </location>
</feature>
<evidence type="ECO:0000256" key="3">
    <source>
        <dbReference type="ARBA" id="ARBA00022771"/>
    </source>
</evidence>
<feature type="region of interest" description="Disordered" evidence="9">
    <location>
        <begin position="746"/>
        <end position="950"/>
    </location>
</feature>
<evidence type="ECO:0000313" key="14">
    <source>
        <dbReference type="EMBL" id="CAL1713965.1"/>
    </source>
</evidence>
<keyword evidence="3 8" id="KW-0863">Zinc-finger</keyword>
<dbReference type="SMART" id="SM00293">
    <property type="entry name" value="PWWP"/>
    <property type="match status" value="1"/>
</dbReference>
<evidence type="ECO:0000256" key="1">
    <source>
        <dbReference type="ARBA" id="ARBA00022723"/>
    </source>
</evidence>
<dbReference type="EMBL" id="OZ037951">
    <property type="protein sequence ID" value="CAL1713965.1"/>
    <property type="molecule type" value="Genomic_DNA"/>
</dbReference>
<evidence type="ECO:0000259" key="13">
    <source>
        <dbReference type="PROSITE" id="PS51805"/>
    </source>
</evidence>
<evidence type="ECO:0000256" key="6">
    <source>
        <dbReference type="ARBA" id="ARBA00023242"/>
    </source>
</evidence>
<dbReference type="InterPro" id="IPR019786">
    <property type="entry name" value="Zinc_finger_PHD-type_CS"/>
</dbReference>
<dbReference type="PROSITE" id="PS01359">
    <property type="entry name" value="ZF_PHD_1"/>
    <property type="match status" value="1"/>
</dbReference>
<dbReference type="Pfam" id="PF13831">
    <property type="entry name" value="PHD_2"/>
    <property type="match status" value="1"/>
</dbReference>
<dbReference type="InterPro" id="IPR050701">
    <property type="entry name" value="Histone_Mod_Regulator"/>
</dbReference>
<keyword evidence="15" id="KW-1185">Reference proteome</keyword>
<dbReference type="PROSITE" id="PS51805">
    <property type="entry name" value="EPHD"/>
    <property type="match status" value="1"/>
</dbReference>
<dbReference type="Pfam" id="PF10513">
    <property type="entry name" value="EPL1"/>
    <property type="match status" value="1"/>
</dbReference>
<feature type="region of interest" description="Disordered" evidence="9">
    <location>
        <begin position="1026"/>
        <end position="1045"/>
    </location>
</feature>
<dbReference type="Gene3D" id="2.30.30.140">
    <property type="match status" value="1"/>
</dbReference>
<accession>A0ABP1E1Y6</accession>
<keyword evidence="2" id="KW-0677">Repeat</keyword>
<name>A0ABP1E1Y6_9APHY</name>
<dbReference type="Pfam" id="PF13832">
    <property type="entry name" value="zf-HC5HC2H_2"/>
    <property type="match status" value="1"/>
</dbReference>
<dbReference type="PROSITE" id="PS50812">
    <property type="entry name" value="PWWP"/>
    <property type="match status" value="1"/>
</dbReference>
<dbReference type="SUPFAM" id="SSF47370">
    <property type="entry name" value="Bromodomain"/>
    <property type="match status" value="1"/>
</dbReference>
<dbReference type="Gene3D" id="3.30.40.10">
    <property type="entry name" value="Zinc/RING finger domain, C3HC4 (zinc finger)"/>
    <property type="match status" value="2"/>
</dbReference>
<reference evidence="15" key="1">
    <citation type="submission" date="2024-04" db="EMBL/GenBank/DDBJ databases">
        <authorList>
            <person name="Shaw F."/>
            <person name="Minotto A."/>
        </authorList>
    </citation>
    <scope>NUCLEOTIDE SEQUENCE [LARGE SCALE GENOMIC DNA]</scope>
</reference>
<dbReference type="InterPro" id="IPR019542">
    <property type="entry name" value="Enhancer_polycomb-like_N"/>
</dbReference>
<dbReference type="SUPFAM" id="SSF63748">
    <property type="entry name" value="Tudor/PWWP/MBT"/>
    <property type="match status" value="1"/>
</dbReference>
<keyword evidence="5 7" id="KW-0103">Bromodomain</keyword>
<feature type="compositionally biased region" description="Low complexity" evidence="9">
    <location>
        <begin position="812"/>
        <end position="845"/>
    </location>
</feature>
<dbReference type="InterPro" id="IPR000313">
    <property type="entry name" value="PWWP_dom"/>
</dbReference>
<feature type="domain" description="Bromo" evidence="10">
    <location>
        <begin position="487"/>
        <end position="549"/>
    </location>
</feature>
<dbReference type="Gene3D" id="1.20.920.10">
    <property type="entry name" value="Bromodomain-like"/>
    <property type="match status" value="1"/>
</dbReference>
<dbReference type="InterPro" id="IPR011011">
    <property type="entry name" value="Znf_FYVE_PHD"/>
</dbReference>
<proteinExistence type="predicted"/>
<evidence type="ECO:0000256" key="7">
    <source>
        <dbReference type="PROSITE-ProRule" id="PRU00035"/>
    </source>
</evidence>
<dbReference type="CDD" id="cd04369">
    <property type="entry name" value="Bromodomain"/>
    <property type="match status" value="1"/>
</dbReference>
<evidence type="ECO:0000259" key="12">
    <source>
        <dbReference type="PROSITE" id="PS50812"/>
    </source>
</evidence>
<evidence type="ECO:0000256" key="8">
    <source>
        <dbReference type="PROSITE-ProRule" id="PRU00146"/>
    </source>
</evidence>
<dbReference type="PANTHER" id="PTHR13793">
    <property type="entry name" value="PHD FINGER PROTEINS"/>
    <property type="match status" value="1"/>
</dbReference>
<evidence type="ECO:0000256" key="2">
    <source>
        <dbReference type="ARBA" id="ARBA00022737"/>
    </source>
</evidence>
<dbReference type="InterPro" id="IPR019787">
    <property type="entry name" value="Znf_PHD-finger"/>
</dbReference>
<keyword evidence="4" id="KW-0862">Zinc</keyword>
<keyword evidence="1" id="KW-0479">Metal-binding</keyword>
<feature type="domain" description="PWWP" evidence="12">
    <location>
        <begin position="1063"/>
        <end position="1130"/>
    </location>
</feature>
<evidence type="ECO:0000259" key="11">
    <source>
        <dbReference type="PROSITE" id="PS50016"/>
    </source>
</evidence>
<dbReference type="InterPro" id="IPR034732">
    <property type="entry name" value="EPHD"/>
</dbReference>
<gene>
    <name evidence="14" type="ORF">GFSPODELE1_LOCUS9567</name>
</gene>
<dbReference type="Pfam" id="PF00439">
    <property type="entry name" value="Bromodomain"/>
    <property type="match status" value="1"/>
</dbReference>
<dbReference type="SMART" id="SM00297">
    <property type="entry name" value="BROMO"/>
    <property type="match status" value="1"/>
</dbReference>
<dbReference type="Proteomes" id="UP001497453">
    <property type="component" value="Chromosome 8"/>
</dbReference>
<organism evidence="14 15">
    <name type="scientific">Somion occarium</name>
    <dbReference type="NCBI Taxonomy" id="3059160"/>
    <lineage>
        <taxon>Eukaryota</taxon>
        <taxon>Fungi</taxon>
        <taxon>Dikarya</taxon>
        <taxon>Basidiomycota</taxon>
        <taxon>Agaricomycotina</taxon>
        <taxon>Agaricomycetes</taxon>
        <taxon>Polyporales</taxon>
        <taxon>Cerrenaceae</taxon>
        <taxon>Somion</taxon>
    </lineage>
</organism>
<dbReference type="InterPro" id="IPR013083">
    <property type="entry name" value="Znf_RING/FYVE/PHD"/>
</dbReference>